<name>A0A0R1EEX2_DROYA</name>
<gene>
    <name evidence="3" type="primary">Dyak\GE16597</name>
    <name evidence="3" type="synonym">Dyak\CG17707</name>
    <name evidence="3" type="synonym">dyak_GLEANR_18003</name>
    <name evidence="3" type="synonym">EG:23E12.3</name>
    <name evidence="3" type="synonym">GE16597</name>
    <name evidence="3" type="ORF">Dyak_GE16597</name>
</gene>
<dbReference type="AlphaFoldDB" id="A0A0R1EEX2"/>
<evidence type="ECO:0000313" key="3">
    <source>
        <dbReference type="EMBL" id="KRK05778.1"/>
    </source>
</evidence>
<dbReference type="OrthoDB" id="207378at2759"/>
<dbReference type="EMBL" id="CM000162">
    <property type="protein sequence ID" value="KRK05778.1"/>
    <property type="molecule type" value="Genomic_DNA"/>
</dbReference>
<reference evidence="3 4" key="2">
    <citation type="journal article" date="2007" name="PLoS Biol.">
        <title>Principles of genome evolution in the Drosophila melanogaster species group.</title>
        <authorList>
            <person name="Ranz J.M."/>
            <person name="Maurin D."/>
            <person name="Chan Y.S."/>
            <person name="von Grotthuss M."/>
            <person name="Hillier L.W."/>
            <person name="Roote J."/>
            <person name="Ashburner M."/>
            <person name="Bergman C.M."/>
        </authorList>
    </citation>
    <scope>NUCLEOTIDE SEQUENCE [LARGE SCALE GENOMIC DNA]</scope>
    <source>
        <strain evidence="4">Tai18E2 / Tucson 14021-0261.01</strain>
    </source>
</reference>
<keyword evidence="2" id="KW-1133">Transmembrane helix</keyword>
<evidence type="ECO:0000256" key="1">
    <source>
        <dbReference type="SAM" id="MobiDB-lite"/>
    </source>
</evidence>
<feature type="transmembrane region" description="Helical" evidence="2">
    <location>
        <begin position="246"/>
        <end position="273"/>
    </location>
</feature>
<dbReference type="KEGG" id="dya:Dyak_GE16597"/>
<organism evidence="3 4">
    <name type="scientific">Drosophila yakuba</name>
    <name type="common">Fruit fly</name>
    <dbReference type="NCBI Taxonomy" id="7245"/>
    <lineage>
        <taxon>Eukaryota</taxon>
        <taxon>Metazoa</taxon>
        <taxon>Ecdysozoa</taxon>
        <taxon>Arthropoda</taxon>
        <taxon>Hexapoda</taxon>
        <taxon>Insecta</taxon>
        <taxon>Pterygota</taxon>
        <taxon>Neoptera</taxon>
        <taxon>Endopterygota</taxon>
        <taxon>Diptera</taxon>
        <taxon>Brachycera</taxon>
        <taxon>Muscomorpha</taxon>
        <taxon>Ephydroidea</taxon>
        <taxon>Drosophilidae</taxon>
        <taxon>Drosophila</taxon>
        <taxon>Sophophora</taxon>
    </lineage>
</organism>
<proteinExistence type="predicted"/>
<keyword evidence="2" id="KW-0812">Transmembrane</keyword>
<dbReference type="PANTHER" id="PTHR11161">
    <property type="entry name" value="O-ACYLTRANSFERASE"/>
    <property type="match status" value="1"/>
</dbReference>
<accession>A0A0R1EEX2</accession>
<dbReference type="PANTHER" id="PTHR11161:SF69">
    <property type="entry name" value="NOSE RESISTANT TO FLUOXETINE PROTEIN 6-LIKE PROTEIN"/>
    <property type="match status" value="1"/>
</dbReference>
<dbReference type="Proteomes" id="UP000002282">
    <property type="component" value="Chromosome X"/>
</dbReference>
<evidence type="ECO:0000256" key="2">
    <source>
        <dbReference type="SAM" id="Phobius"/>
    </source>
</evidence>
<reference evidence="3 4" key="1">
    <citation type="journal article" date="2007" name="Nature">
        <title>Evolution of genes and genomes on the Drosophila phylogeny.</title>
        <authorList>
            <consortium name="Drosophila 12 Genomes Consortium"/>
            <person name="Clark A.G."/>
            <person name="Eisen M.B."/>
            <person name="Smith D.R."/>
            <person name="Bergman C.M."/>
            <person name="Oliver B."/>
            <person name="Markow T.A."/>
            <person name="Kaufman T.C."/>
            <person name="Kellis M."/>
            <person name="Gelbart W."/>
            <person name="Iyer V.N."/>
            <person name="Pollard D.A."/>
            <person name="Sackton T.B."/>
            <person name="Larracuente A.M."/>
            <person name="Singh N.D."/>
            <person name="Abad J.P."/>
            <person name="Abt D.N."/>
            <person name="Adryan B."/>
            <person name="Aguade M."/>
            <person name="Akashi H."/>
            <person name="Anderson W.W."/>
            <person name="Aquadro C.F."/>
            <person name="Ardell D.H."/>
            <person name="Arguello R."/>
            <person name="Artieri C.G."/>
            <person name="Barbash D.A."/>
            <person name="Barker D."/>
            <person name="Barsanti P."/>
            <person name="Batterham P."/>
            <person name="Batzoglou S."/>
            <person name="Begun D."/>
            <person name="Bhutkar A."/>
            <person name="Blanco E."/>
            <person name="Bosak S.A."/>
            <person name="Bradley R.K."/>
            <person name="Brand A.D."/>
            <person name="Brent M.R."/>
            <person name="Brooks A.N."/>
            <person name="Brown R.H."/>
            <person name="Butlin R.K."/>
            <person name="Caggese C."/>
            <person name="Calvi B.R."/>
            <person name="Bernardo de Carvalho A."/>
            <person name="Caspi A."/>
            <person name="Castrezana S."/>
            <person name="Celniker S.E."/>
            <person name="Chang J.L."/>
            <person name="Chapple C."/>
            <person name="Chatterji S."/>
            <person name="Chinwalla A."/>
            <person name="Civetta A."/>
            <person name="Clifton S.W."/>
            <person name="Comeron J.M."/>
            <person name="Costello J.C."/>
            <person name="Coyne J.A."/>
            <person name="Daub J."/>
            <person name="David R.G."/>
            <person name="Delcher A.L."/>
            <person name="Delehaunty K."/>
            <person name="Do C.B."/>
            <person name="Ebling H."/>
            <person name="Edwards K."/>
            <person name="Eickbush T."/>
            <person name="Evans J.D."/>
            <person name="Filipski A."/>
            <person name="Findeiss S."/>
            <person name="Freyhult E."/>
            <person name="Fulton L."/>
            <person name="Fulton R."/>
            <person name="Garcia A.C."/>
            <person name="Gardiner A."/>
            <person name="Garfield D.A."/>
            <person name="Garvin B.E."/>
            <person name="Gibson G."/>
            <person name="Gilbert D."/>
            <person name="Gnerre S."/>
            <person name="Godfrey J."/>
            <person name="Good R."/>
            <person name="Gotea V."/>
            <person name="Gravely B."/>
            <person name="Greenberg A.J."/>
            <person name="Griffiths-Jones S."/>
            <person name="Gross S."/>
            <person name="Guigo R."/>
            <person name="Gustafson E.A."/>
            <person name="Haerty W."/>
            <person name="Hahn M.W."/>
            <person name="Halligan D.L."/>
            <person name="Halpern A.L."/>
            <person name="Halter G.M."/>
            <person name="Han M.V."/>
            <person name="Heger A."/>
            <person name="Hillier L."/>
            <person name="Hinrichs A.S."/>
            <person name="Holmes I."/>
            <person name="Hoskins R.A."/>
            <person name="Hubisz M.J."/>
            <person name="Hultmark D."/>
            <person name="Huntley M.A."/>
            <person name="Jaffe D.B."/>
            <person name="Jagadeeshan S."/>
            <person name="Jeck W.R."/>
            <person name="Johnson J."/>
            <person name="Jones C.D."/>
            <person name="Jordan W.C."/>
            <person name="Karpen G.H."/>
            <person name="Kataoka E."/>
            <person name="Keightley P.D."/>
            <person name="Kheradpour P."/>
            <person name="Kirkness E.F."/>
            <person name="Koerich L.B."/>
            <person name="Kristiansen K."/>
            <person name="Kudrna D."/>
            <person name="Kulathinal R.J."/>
            <person name="Kumar S."/>
            <person name="Kwok R."/>
            <person name="Lander E."/>
            <person name="Langley C.H."/>
            <person name="Lapoint R."/>
            <person name="Lazzaro B.P."/>
            <person name="Lee S.J."/>
            <person name="Levesque L."/>
            <person name="Li R."/>
            <person name="Lin C.F."/>
            <person name="Lin M.F."/>
            <person name="Lindblad-Toh K."/>
            <person name="Llopart A."/>
            <person name="Long M."/>
            <person name="Low L."/>
            <person name="Lozovsky E."/>
            <person name="Lu J."/>
            <person name="Luo M."/>
            <person name="Machado C.A."/>
            <person name="Makalowski W."/>
            <person name="Marzo M."/>
            <person name="Matsuda M."/>
            <person name="Matzkin L."/>
            <person name="McAllister B."/>
            <person name="McBride C.S."/>
            <person name="McKernan B."/>
            <person name="McKernan K."/>
            <person name="Mendez-Lago M."/>
            <person name="Minx P."/>
            <person name="Mollenhauer M.U."/>
            <person name="Montooth K."/>
            <person name="Mount S.M."/>
            <person name="Mu X."/>
            <person name="Myers E."/>
            <person name="Negre B."/>
            <person name="Newfeld S."/>
            <person name="Nielsen R."/>
            <person name="Noor M.A."/>
            <person name="O'Grady P."/>
            <person name="Pachter L."/>
            <person name="Papaceit M."/>
            <person name="Parisi M.J."/>
            <person name="Parisi M."/>
            <person name="Parts L."/>
            <person name="Pedersen J.S."/>
            <person name="Pesole G."/>
            <person name="Phillippy A.M."/>
            <person name="Ponting C.P."/>
            <person name="Pop M."/>
            <person name="Porcelli D."/>
            <person name="Powell J.R."/>
            <person name="Prohaska S."/>
            <person name="Pruitt K."/>
            <person name="Puig M."/>
            <person name="Quesneville H."/>
            <person name="Ram K.R."/>
            <person name="Rand D."/>
            <person name="Rasmussen M.D."/>
            <person name="Reed L.K."/>
            <person name="Reenan R."/>
            <person name="Reily A."/>
            <person name="Remington K.A."/>
            <person name="Rieger T.T."/>
            <person name="Ritchie M.G."/>
            <person name="Robin C."/>
            <person name="Rogers Y.H."/>
            <person name="Rohde C."/>
            <person name="Rozas J."/>
            <person name="Rubenfield M.J."/>
            <person name="Ruiz A."/>
            <person name="Russo S."/>
            <person name="Salzberg S.L."/>
            <person name="Sanchez-Gracia A."/>
            <person name="Saranga D.J."/>
            <person name="Sato H."/>
            <person name="Schaeffer S.W."/>
            <person name="Schatz M.C."/>
            <person name="Schlenke T."/>
            <person name="Schwartz R."/>
            <person name="Segarra C."/>
            <person name="Singh R.S."/>
            <person name="Sirot L."/>
            <person name="Sirota M."/>
            <person name="Sisneros N.B."/>
            <person name="Smith C.D."/>
            <person name="Smith T.F."/>
            <person name="Spieth J."/>
            <person name="Stage D.E."/>
            <person name="Stark A."/>
            <person name="Stephan W."/>
            <person name="Strausberg R.L."/>
            <person name="Strempel S."/>
            <person name="Sturgill D."/>
            <person name="Sutton G."/>
            <person name="Sutton G.G."/>
            <person name="Tao W."/>
            <person name="Teichmann S."/>
            <person name="Tobari Y.N."/>
            <person name="Tomimura Y."/>
            <person name="Tsolas J.M."/>
            <person name="Valente V.L."/>
            <person name="Venter E."/>
            <person name="Venter J.C."/>
            <person name="Vicario S."/>
            <person name="Vieira F.G."/>
            <person name="Vilella A.J."/>
            <person name="Villasante A."/>
            <person name="Walenz B."/>
            <person name="Wang J."/>
            <person name="Wasserman M."/>
            <person name="Watts T."/>
            <person name="Wilson D."/>
            <person name="Wilson R.K."/>
            <person name="Wing R.A."/>
            <person name="Wolfner M.F."/>
            <person name="Wong A."/>
            <person name="Wong G.K."/>
            <person name="Wu C.I."/>
            <person name="Wu G."/>
            <person name="Yamamoto D."/>
            <person name="Yang H.P."/>
            <person name="Yang S.P."/>
            <person name="Yorke J.A."/>
            <person name="Yoshida K."/>
            <person name="Zdobnov E."/>
            <person name="Zhang P."/>
            <person name="Zhang Y."/>
            <person name="Zimin A.V."/>
            <person name="Baldwin J."/>
            <person name="Abdouelleil A."/>
            <person name="Abdulkadir J."/>
            <person name="Abebe A."/>
            <person name="Abera B."/>
            <person name="Abreu J."/>
            <person name="Acer S.C."/>
            <person name="Aftuck L."/>
            <person name="Alexander A."/>
            <person name="An P."/>
            <person name="Anderson E."/>
            <person name="Anderson S."/>
            <person name="Arachi H."/>
            <person name="Azer M."/>
            <person name="Bachantsang P."/>
            <person name="Barry A."/>
            <person name="Bayul T."/>
            <person name="Berlin A."/>
            <person name="Bessette D."/>
            <person name="Bloom T."/>
            <person name="Blye J."/>
            <person name="Boguslavskiy L."/>
            <person name="Bonnet C."/>
            <person name="Boukhgalter B."/>
            <person name="Bourzgui I."/>
            <person name="Brown A."/>
            <person name="Cahill P."/>
            <person name="Channer S."/>
            <person name="Cheshatsang Y."/>
            <person name="Chuda L."/>
            <person name="Citroen M."/>
            <person name="Collymore A."/>
            <person name="Cooke P."/>
            <person name="Costello M."/>
            <person name="D'Aco K."/>
            <person name="Daza R."/>
            <person name="De Haan G."/>
            <person name="DeGray S."/>
            <person name="DeMaso C."/>
            <person name="Dhargay N."/>
            <person name="Dooley K."/>
            <person name="Dooley E."/>
            <person name="Doricent M."/>
            <person name="Dorje P."/>
            <person name="Dorjee K."/>
            <person name="Dupes A."/>
            <person name="Elong R."/>
            <person name="Falk J."/>
            <person name="Farina A."/>
            <person name="Faro S."/>
            <person name="Ferguson D."/>
            <person name="Fisher S."/>
            <person name="Foley C.D."/>
            <person name="Franke A."/>
            <person name="Friedrich D."/>
            <person name="Gadbois L."/>
            <person name="Gearin G."/>
            <person name="Gearin C.R."/>
            <person name="Giannoukos G."/>
            <person name="Goode T."/>
            <person name="Graham J."/>
            <person name="Grandbois E."/>
            <person name="Grewal S."/>
            <person name="Gyaltsen K."/>
            <person name="Hafez N."/>
            <person name="Hagos B."/>
            <person name="Hall J."/>
            <person name="Henson C."/>
            <person name="Hollinger A."/>
            <person name="Honan T."/>
            <person name="Huard M.D."/>
            <person name="Hughes L."/>
            <person name="Hurhula B."/>
            <person name="Husby M.E."/>
            <person name="Kamat A."/>
            <person name="Kanga B."/>
            <person name="Kashin S."/>
            <person name="Khazanovich D."/>
            <person name="Kisner P."/>
            <person name="Lance K."/>
            <person name="Lara M."/>
            <person name="Lee W."/>
            <person name="Lennon N."/>
            <person name="Letendre F."/>
            <person name="LeVine R."/>
            <person name="Lipovsky A."/>
            <person name="Liu X."/>
            <person name="Liu J."/>
            <person name="Liu S."/>
            <person name="Lokyitsang T."/>
            <person name="Lokyitsang Y."/>
            <person name="Lubonja R."/>
            <person name="Lui A."/>
            <person name="MacDonald P."/>
            <person name="Magnisalis V."/>
            <person name="Maru K."/>
            <person name="Matthews C."/>
            <person name="McCusker W."/>
            <person name="McDonough S."/>
            <person name="Mehta T."/>
            <person name="Meldrim J."/>
            <person name="Meneus L."/>
            <person name="Mihai O."/>
            <person name="Mihalev A."/>
            <person name="Mihova T."/>
            <person name="Mittelman R."/>
            <person name="Mlenga V."/>
            <person name="Montmayeur A."/>
            <person name="Mulrain L."/>
            <person name="Navidi A."/>
            <person name="Naylor J."/>
            <person name="Negash T."/>
            <person name="Nguyen T."/>
            <person name="Nguyen N."/>
            <person name="Nicol R."/>
            <person name="Norbu C."/>
            <person name="Norbu N."/>
            <person name="Novod N."/>
            <person name="O'Neill B."/>
            <person name="Osman S."/>
            <person name="Markiewicz E."/>
            <person name="Oyono O.L."/>
            <person name="Patti C."/>
            <person name="Phunkhang P."/>
            <person name="Pierre F."/>
            <person name="Priest M."/>
            <person name="Raghuraman S."/>
            <person name="Rege F."/>
            <person name="Reyes R."/>
            <person name="Rise C."/>
            <person name="Rogov P."/>
            <person name="Ross K."/>
            <person name="Ryan E."/>
            <person name="Settipalli S."/>
            <person name="Shea T."/>
            <person name="Sherpa N."/>
            <person name="Shi L."/>
            <person name="Shih D."/>
            <person name="Sparrow T."/>
            <person name="Spaulding J."/>
            <person name="Stalker J."/>
            <person name="Stange-Thomann N."/>
            <person name="Stavropoulos S."/>
            <person name="Stone C."/>
            <person name="Strader C."/>
            <person name="Tesfaye S."/>
            <person name="Thomson T."/>
            <person name="Thoulutsang Y."/>
            <person name="Thoulutsang D."/>
            <person name="Topham K."/>
            <person name="Topping I."/>
            <person name="Tsamla T."/>
            <person name="Vassiliev H."/>
            <person name="Vo A."/>
            <person name="Wangchuk T."/>
            <person name="Wangdi T."/>
            <person name="Weiand M."/>
            <person name="Wilkinson J."/>
            <person name="Wilson A."/>
            <person name="Yadav S."/>
            <person name="Young G."/>
            <person name="Yu Q."/>
            <person name="Zembek L."/>
            <person name="Zhong D."/>
            <person name="Zimmer A."/>
            <person name="Zwirko Z."/>
            <person name="Jaffe D.B."/>
            <person name="Alvarez P."/>
            <person name="Brockman W."/>
            <person name="Butler J."/>
            <person name="Chin C."/>
            <person name="Gnerre S."/>
            <person name="Grabherr M."/>
            <person name="Kleber M."/>
            <person name="Mauceli E."/>
            <person name="MacCallum I."/>
        </authorList>
    </citation>
    <scope>NUCLEOTIDE SEQUENCE [LARGE SCALE GENOMIC DNA]</scope>
    <source>
        <strain evidence="4">Tai18E2 / Tucson 14021-0261.01</strain>
    </source>
</reference>
<protein>
    <recommendedName>
        <fullName evidence="5">Acyltransferase 3 domain-containing protein</fullName>
    </recommendedName>
</protein>
<evidence type="ECO:0008006" key="5">
    <source>
        <dbReference type="Google" id="ProtNLM"/>
    </source>
</evidence>
<feature type="region of interest" description="Disordered" evidence="1">
    <location>
        <begin position="114"/>
        <end position="147"/>
    </location>
</feature>
<sequence>MLTVLGAHNTSIQQLPLQILHVRTVPGLYTHWRQLKFQVFISFMLTLFLVILVASYYQLKIDERRLVVAPIAAISGKCDRTSAKSHGFYGKSFELFQMQPLGCTSASTDVPGVDVNGNRQRCEDSSDTENGVQREFGDPNTSTSVGEKSEMADYQVETGSCAGGTGTYEAKQSVALHQQILLCFALQTNAKAILNINKTKEQTHTACLHGLRVFSVLWTMMVHTYLQMFAIGENKFERIITERSFWYQVIGNATFSVDSFFFISGLLVTLLYLKQDRKHPTETCLFIKSSFSETLMMLLYRYLRLTPVYLFVVIFNDFAVR</sequence>
<dbReference type="InterPro" id="IPR052728">
    <property type="entry name" value="O2_lipid_transport_reg"/>
</dbReference>
<keyword evidence="4" id="KW-1185">Reference proteome</keyword>
<evidence type="ECO:0000313" key="4">
    <source>
        <dbReference type="Proteomes" id="UP000002282"/>
    </source>
</evidence>
<keyword evidence="2" id="KW-0472">Membrane</keyword>
<feature type="transmembrane region" description="Helical" evidence="2">
    <location>
        <begin position="37"/>
        <end position="57"/>
    </location>
</feature>
<feature type="transmembrane region" description="Helical" evidence="2">
    <location>
        <begin position="206"/>
        <end position="226"/>
    </location>
</feature>
<feature type="transmembrane region" description="Helical" evidence="2">
    <location>
        <begin position="294"/>
        <end position="315"/>
    </location>
</feature>